<evidence type="ECO:0000256" key="1">
    <source>
        <dbReference type="SAM" id="Phobius"/>
    </source>
</evidence>
<dbReference type="Proteomes" id="UP000184520">
    <property type="component" value="Unassembled WGS sequence"/>
</dbReference>
<dbReference type="EMBL" id="FQWD01000004">
    <property type="protein sequence ID" value="SHG70673.1"/>
    <property type="molecule type" value="Genomic_DNA"/>
</dbReference>
<dbReference type="PANTHER" id="PTHR30093">
    <property type="entry name" value="GENERAL SECRETION PATHWAY PROTEIN G"/>
    <property type="match status" value="1"/>
</dbReference>
<dbReference type="PROSITE" id="PS00409">
    <property type="entry name" value="PROKAR_NTER_METHYL"/>
    <property type="match status" value="1"/>
</dbReference>
<name>A0A1M5M1X3_9ALTE</name>
<dbReference type="Gene3D" id="3.30.700.10">
    <property type="entry name" value="Glycoprotein, Type 4 Pilin"/>
    <property type="match status" value="1"/>
</dbReference>
<protein>
    <submittedName>
        <fullName evidence="2">Prepilin-type N-terminal cleavage/methylation domain-containing protein</fullName>
    </submittedName>
</protein>
<dbReference type="Pfam" id="PF07963">
    <property type="entry name" value="N_methyl"/>
    <property type="match status" value="1"/>
</dbReference>
<dbReference type="PANTHER" id="PTHR30093:SF7">
    <property type="entry name" value="MSHA MAJOR PILIN SUBUNIT MSHA"/>
    <property type="match status" value="1"/>
</dbReference>
<evidence type="ECO:0000313" key="2">
    <source>
        <dbReference type="EMBL" id="SHG70673.1"/>
    </source>
</evidence>
<keyword evidence="1" id="KW-0812">Transmembrane</keyword>
<feature type="transmembrane region" description="Helical" evidence="1">
    <location>
        <begin position="12"/>
        <end position="34"/>
    </location>
</feature>
<proteinExistence type="predicted"/>
<keyword evidence="3" id="KW-1185">Reference proteome</keyword>
<dbReference type="InterPro" id="IPR045584">
    <property type="entry name" value="Pilin-like"/>
</dbReference>
<keyword evidence="1" id="KW-1133">Transmembrane helix</keyword>
<accession>A0A1M5M1X3</accession>
<dbReference type="InterPro" id="IPR012902">
    <property type="entry name" value="N_methyl_site"/>
</dbReference>
<dbReference type="RefSeq" id="WP_073323569.1">
    <property type="nucleotide sequence ID" value="NZ_FQWD01000004.1"/>
</dbReference>
<dbReference type="NCBIfam" id="TIGR02532">
    <property type="entry name" value="IV_pilin_GFxxxE"/>
    <property type="match status" value="1"/>
</dbReference>
<reference evidence="3" key="1">
    <citation type="submission" date="2016-11" db="EMBL/GenBank/DDBJ databases">
        <authorList>
            <person name="Varghese N."/>
            <person name="Submissions S."/>
        </authorList>
    </citation>
    <scope>NUCLEOTIDE SEQUENCE [LARGE SCALE GENOMIC DNA]</scope>
    <source>
        <strain evidence="3">CGMCC 1.8995</strain>
    </source>
</reference>
<evidence type="ECO:0000313" key="3">
    <source>
        <dbReference type="Proteomes" id="UP000184520"/>
    </source>
</evidence>
<dbReference type="OrthoDB" id="6386726at2"/>
<sequence>MPRSSSQAGFTLIELIIVIVILGILSVTAAPRFIDFQDDAQASTVQGTGAAFASAIKLAHLKWASTGNSGPVDNLDLYGNGNNLMDMNANGWPAQSYLPFEANPTLDNDSDCISVWGAVLGDGSPTVASDTSQDYQATYSANTCTYLLVAEPNFSIFYDSNTGVVTIDSTL</sequence>
<keyword evidence="1" id="KW-0472">Membrane</keyword>
<dbReference type="STRING" id="634436.SAMN05216361_2857"/>
<gene>
    <name evidence="2" type="ORF">SAMN05216361_2857</name>
</gene>
<dbReference type="SUPFAM" id="SSF54523">
    <property type="entry name" value="Pili subunits"/>
    <property type="match status" value="1"/>
</dbReference>
<dbReference type="AlphaFoldDB" id="A0A1M5M1X3"/>
<organism evidence="2 3">
    <name type="scientific">Marisediminitalea aggregata</name>
    <dbReference type="NCBI Taxonomy" id="634436"/>
    <lineage>
        <taxon>Bacteria</taxon>
        <taxon>Pseudomonadati</taxon>
        <taxon>Pseudomonadota</taxon>
        <taxon>Gammaproteobacteria</taxon>
        <taxon>Alteromonadales</taxon>
        <taxon>Alteromonadaceae</taxon>
        <taxon>Marisediminitalea</taxon>
    </lineage>
</organism>